<proteinExistence type="predicted"/>
<dbReference type="EMBL" id="FNCE01000002">
    <property type="protein sequence ID" value="SDF83664.1"/>
    <property type="molecule type" value="Genomic_DNA"/>
</dbReference>
<gene>
    <name evidence="1" type="ORF">SAMN05216241_102506</name>
    <name evidence="2" type="ORF">SAMN05216241_103277</name>
</gene>
<dbReference type="EMBL" id="FNCE01000003">
    <property type="protein sequence ID" value="SDF94738.1"/>
    <property type="molecule type" value="Genomic_DNA"/>
</dbReference>
<dbReference type="Proteomes" id="UP000199415">
    <property type="component" value="Unassembled WGS sequence"/>
</dbReference>
<dbReference type="AlphaFoldDB" id="A0A1G7Q8E9"/>
<name>A0A1G7Q8E9_9PROT</name>
<sequence length="162" mass="17971">MDTTVAETDTEDTPILRVIAETERPVEVGDLVMDPQGLLQHRSDANPVTLTFSYHGYSFVANVPAEPETPLVLRATLGAIPYSAESVYCRRLARTVLAQARLNRGRMVRDNHSQVHLEMWMEPPRPRTPANVVSTIVALLLDARPYLDLLGPTLQRSSAPLT</sequence>
<organism evidence="2 3">
    <name type="scientific">Limimonas halophila</name>
    <dbReference type="NCBI Taxonomy" id="1082479"/>
    <lineage>
        <taxon>Bacteria</taxon>
        <taxon>Pseudomonadati</taxon>
        <taxon>Pseudomonadota</taxon>
        <taxon>Alphaproteobacteria</taxon>
        <taxon>Rhodospirillales</taxon>
        <taxon>Rhodovibrionaceae</taxon>
        <taxon>Limimonas</taxon>
    </lineage>
</organism>
<protein>
    <submittedName>
        <fullName evidence="2">Uncharacterized protein</fullName>
    </submittedName>
</protein>
<accession>A0A1G7Q8E9</accession>
<keyword evidence="3" id="KW-1185">Reference proteome</keyword>
<reference evidence="2 3" key="1">
    <citation type="submission" date="2016-10" db="EMBL/GenBank/DDBJ databases">
        <authorList>
            <person name="de Groot N.N."/>
        </authorList>
    </citation>
    <scope>NUCLEOTIDE SEQUENCE [LARGE SCALE GENOMIC DNA]</scope>
    <source>
        <strain evidence="2 3">DSM 25584</strain>
    </source>
</reference>
<evidence type="ECO:0000313" key="2">
    <source>
        <dbReference type="EMBL" id="SDF94738.1"/>
    </source>
</evidence>
<evidence type="ECO:0000313" key="3">
    <source>
        <dbReference type="Proteomes" id="UP000199415"/>
    </source>
</evidence>
<evidence type="ECO:0000313" key="1">
    <source>
        <dbReference type="EMBL" id="SDF83664.1"/>
    </source>
</evidence>